<accession>A0A4Y2ICH9</accession>
<sequence length="182" mass="21291">MLNRRRRFQFETRFHQRSVLCLSQVHVKSEVEVFQIRNLISSEIPLCGARCMSNLTSKVPDSKPDFIRDPSYMVPGSRFETRFHQRSVRIGQVHVKSDVEGSRFETDFIRDPLNWSQVHVKSEVEGFQIRNPISSEIRLVLSQVHVQSDVEGSRFETRFHRDPSYMVPVHVKSDVEGSRFET</sequence>
<dbReference type="EMBL" id="BGPR01002553">
    <property type="protein sequence ID" value="GBM75383.1"/>
    <property type="molecule type" value="Genomic_DNA"/>
</dbReference>
<protein>
    <submittedName>
        <fullName evidence="1">Uncharacterized protein</fullName>
    </submittedName>
</protein>
<dbReference type="AlphaFoldDB" id="A0A4Y2ICH9"/>
<dbReference type="Proteomes" id="UP000499080">
    <property type="component" value="Unassembled WGS sequence"/>
</dbReference>
<keyword evidence="2" id="KW-1185">Reference proteome</keyword>
<evidence type="ECO:0000313" key="2">
    <source>
        <dbReference type="Proteomes" id="UP000499080"/>
    </source>
</evidence>
<organism evidence="1 2">
    <name type="scientific">Araneus ventricosus</name>
    <name type="common">Orbweaver spider</name>
    <name type="synonym">Epeira ventricosa</name>
    <dbReference type="NCBI Taxonomy" id="182803"/>
    <lineage>
        <taxon>Eukaryota</taxon>
        <taxon>Metazoa</taxon>
        <taxon>Ecdysozoa</taxon>
        <taxon>Arthropoda</taxon>
        <taxon>Chelicerata</taxon>
        <taxon>Arachnida</taxon>
        <taxon>Araneae</taxon>
        <taxon>Araneomorphae</taxon>
        <taxon>Entelegynae</taxon>
        <taxon>Araneoidea</taxon>
        <taxon>Araneidae</taxon>
        <taxon>Araneus</taxon>
    </lineage>
</organism>
<reference evidence="1 2" key="1">
    <citation type="journal article" date="2019" name="Sci. Rep.">
        <title>Orb-weaving spider Araneus ventricosus genome elucidates the spidroin gene catalogue.</title>
        <authorList>
            <person name="Kono N."/>
            <person name="Nakamura H."/>
            <person name="Ohtoshi R."/>
            <person name="Moran D.A.P."/>
            <person name="Shinohara A."/>
            <person name="Yoshida Y."/>
            <person name="Fujiwara M."/>
            <person name="Mori M."/>
            <person name="Tomita M."/>
            <person name="Arakawa K."/>
        </authorList>
    </citation>
    <scope>NUCLEOTIDE SEQUENCE [LARGE SCALE GENOMIC DNA]</scope>
</reference>
<proteinExistence type="predicted"/>
<comment type="caution">
    <text evidence="1">The sequence shown here is derived from an EMBL/GenBank/DDBJ whole genome shotgun (WGS) entry which is preliminary data.</text>
</comment>
<evidence type="ECO:0000313" key="1">
    <source>
        <dbReference type="EMBL" id="GBM75383.1"/>
    </source>
</evidence>
<gene>
    <name evidence="1" type="ORF">AVEN_207277_1</name>
</gene>
<name>A0A4Y2ICH9_ARAVE</name>